<dbReference type="InterPro" id="IPR000537">
    <property type="entry name" value="UbiA_prenyltransferase"/>
</dbReference>
<keyword evidence="7 8" id="KW-0472">Membrane</keyword>
<evidence type="ECO:0000256" key="6">
    <source>
        <dbReference type="ARBA" id="ARBA00022989"/>
    </source>
</evidence>
<accession>A0A0R2FC63</accession>
<evidence type="ECO:0000313" key="9">
    <source>
        <dbReference type="EMBL" id="KRN22983.1"/>
    </source>
</evidence>
<protein>
    <submittedName>
        <fullName evidence="9">1,4-dihydroxy-2-naphtoate prenyltransferase</fullName>
    </submittedName>
</protein>
<keyword evidence="4 9" id="KW-0808">Transferase</keyword>
<gene>
    <name evidence="9" type="ORF">FC75_GL001621</name>
</gene>
<feature type="transmembrane region" description="Helical" evidence="8">
    <location>
        <begin position="41"/>
        <end position="61"/>
    </location>
</feature>
<dbReference type="GO" id="GO:0042371">
    <property type="term" value="P:vitamin K biosynthetic process"/>
    <property type="evidence" value="ECO:0007669"/>
    <property type="project" value="TreeGrafter"/>
</dbReference>
<reference evidence="9 10" key="1">
    <citation type="journal article" date="2015" name="Genome Announc.">
        <title>Expanding the biotechnology potential of lactobacilli through comparative genomics of 213 strains and associated genera.</title>
        <authorList>
            <person name="Sun Z."/>
            <person name="Harris H.M."/>
            <person name="McCann A."/>
            <person name="Guo C."/>
            <person name="Argimon S."/>
            <person name="Zhang W."/>
            <person name="Yang X."/>
            <person name="Jeffery I.B."/>
            <person name="Cooney J.C."/>
            <person name="Kagawa T.F."/>
            <person name="Liu W."/>
            <person name="Song Y."/>
            <person name="Salvetti E."/>
            <person name="Wrobel A."/>
            <person name="Rasinkangas P."/>
            <person name="Parkhill J."/>
            <person name="Rea M.C."/>
            <person name="O'Sullivan O."/>
            <person name="Ritari J."/>
            <person name="Douillard F.P."/>
            <person name="Paul Ross R."/>
            <person name="Yang R."/>
            <person name="Briner A.E."/>
            <person name="Felis G.E."/>
            <person name="de Vos W.M."/>
            <person name="Barrangou R."/>
            <person name="Klaenhammer T.R."/>
            <person name="Caufield P.W."/>
            <person name="Cui Y."/>
            <person name="Zhang H."/>
            <person name="O'Toole P.W."/>
        </authorList>
    </citation>
    <scope>NUCLEOTIDE SEQUENCE [LARGE SCALE GENOMIC DNA]</scope>
    <source>
        <strain evidence="9 10">DSM 22697</strain>
    </source>
</reference>
<dbReference type="PATRIC" id="fig|1423730.4.peg.1698"/>
<organism evidence="9 10">
    <name type="scientific">Lacticaseibacillus camelliae DSM 22697 = JCM 13995</name>
    <dbReference type="NCBI Taxonomy" id="1423730"/>
    <lineage>
        <taxon>Bacteria</taxon>
        <taxon>Bacillati</taxon>
        <taxon>Bacillota</taxon>
        <taxon>Bacilli</taxon>
        <taxon>Lactobacillales</taxon>
        <taxon>Lactobacillaceae</taxon>
        <taxon>Lacticaseibacillus</taxon>
    </lineage>
</organism>
<dbReference type="RefSeq" id="WP_056989421.1">
    <property type="nucleotide sequence ID" value="NZ_AYZJ01000029.1"/>
</dbReference>
<dbReference type="Proteomes" id="UP000050865">
    <property type="component" value="Unassembled WGS sequence"/>
</dbReference>
<evidence type="ECO:0000256" key="5">
    <source>
        <dbReference type="ARBA" id="ARBA00022692"/>
    </source>
</evidence>
<feature type="transmembrane region" description="Helical" evidence="8">
    <location>
        <begin position="232"/>
        <end position="250"/>
    </location>
</feature>
<feature type="transmembrane region" description="Helical" evidence="8">
    <location>
        <begin position="183"/>
        <end position="211"/>
    </location>
</feature>
<keyword evidence="6 8" id="KW-1133">Transmembrane helix</keyword>
<evidence type="ECO:0000256" key="3">
    <source>
        <dbReference type="ARBA" id="ARBA00022428"/>
    </source>
</evidence>
<comment type="caution">
    <text evidence="9">The sequence shown here is derived from an EMBL/GenBank/DDBJ whole genome shotgun (WGS) entry which is preliminary data.</text>
</comment>
<evidence type="ECO:0000256" key="2">
    <source>
        <dbReference type="ARBA" id="ARBA00004863"/>
    </source>
</evidence>
<dbReference type="PANTHER" id="PTHR13929">
    <property type="entry name" value="1,4-DIHYDROXY-2-NAPHTHOATE OCTAPRENYLTRANSFERASE"/>
    <property type="match status" value="1"/>
</dbReference>
<feature type="transmembrane region" description="Helical" evidence="8">
    <location>
        <begin position="113"/>
        <end position="132"/>
    </location>
</feature>
<proteinExistence type="predicted"/>
<dbReference type="UniPathway" id="UPA00079"/>
<feature type="transmembrane region" description="Helical" evidence="8">
    <location>
        <begin position="144"/>
        <end position="163"/>
    </location>
</feature>
<feature type="transmembrane region" description="Helical" evidence="8">
    <location>
        <begin position="82"/>
        <end position="107"/>
    </location>
</feature>
<dbReference type="Gene3D" id="1.10.357.140">
    <property type="entry name" value="UbiA prenyltransferase"/>
    <property type="match status" value="1"/>
</dbReference>
<dbReference type="PANTHER" id="PTHR13929:SF0">
    <property type="entry name" value="UBIA PRENYLTRANSFERASE DOMAIN-CONTAINING PROTEIN 1"/>
    <property type="match status" value="1"/>
</dbReference>
<dbReference type="GO" id="GO:0009234">
    <property type="term" value="P:menaquinone biosynthetic process"/>
    <property type="evidence" value="ECO:0007669"/>
    <property type="project" value="UniProtKB-UniPathway"/>
</dbReference>
<dbReference type="AlphaFoldDB" id="A0A0R2FC63"/>
<name>A0A0R2FC63_9LACO</name>
<dbReference type="CDD" id="cd13962">
    <property type="entry name" value="PT_UbiA_UBIAD1"/>
    <property type="match status" value="1"/>
</dbReference>
<comment type="subcellular location">
    <subcellularLocation>
        <location evidence="1">Membrane</location>
        <topology evidence="1">Multi-pass membrane protein</topology>
    </subcellularLocation>
</comment>
<dbReference type="STRING" id="1423730.FC75_GL001621"/>
<keyword evidence="10" id="KW-1185">Reference proteome</keyword>
<feature type="transmembrane region" description="Helical" evidence="8">
    <location>
        <begin position="292"/>
        <end position="313"/>
    </location>
</feature>
<evidence type="ECO:0000256" key="8">
    <source>
        <dbReference type="SAM" id="Phobius"/>
    </source>
</evidence>
<dbReference type="GO" id="GO:0004659">
    <property type="term" value="F:prenyltransferase activity"/>
    <property type="evidence" value="ECO:0007669"/>
    <property type="project" value="InterPro"/>
</dbReference>
<sequence>MSVQEFLTLVEARTKLASILPFGVGTLFALAYYHQLNWVNTGLFFVAMLAFDMMTTALNNLMDYQKAKDDHYRRTVNIIGKAHLSVGLVRGIVLALLILATGLGLVLSARTDWLLLLIGVVCFAIGIFYTFGPLPLSRLPLGEVFSGLTMGLGIPLIATYVNVDASRLLNLQLAWPTLSLSGNWLALLSLGLVCITPMATIANVMLANNMSDIEEDKRNHRVTLPMYLGPKYAAWLYLVLALVGFAAVLVAAVLRLLPWPILLALLPLPLVWRDARRFTAHPDKATTFSLALRTMTVANLALMLGLAVCWGVSR</sequence>
<dbReference type="PIRSF" id="PIRSF005355">
    <property type="entry name" value="UBIAD1"/>
    <property type="match status" value="1"/>
</dbReference>
<keyword evidence="5 8" id="KW-0812">Transmembrane</keyword>
<keyword evidence="3" id="KW-0474">Menaquinone biosynthesis</keyword>
<feature type="transmembrane region" description="Helical" evidence="8">
    <location>
        <begin position="16"/>
        <end position="35"/>
    </location>
</feature>
<dbReference type="GO" id="GO:0016020">
    <property type="term" value="C:membrane"/>
    <property type="evidence" value="ECO:0007669"/>
    <property type="project" value="UniProtKB-SubCell"/>
</dbReference>
<evidence type="ECO:0000256" key="4">
    <source>
        <dbReference type="ARBA" id="ARBA00022679"/>
    </source>
</evidence>
<dbReference type="EMBL" id="AYZJ01000029">
    <property type="protein sequence ID" value="KRN22983.1"/>
    <property type="molecule type" value="Genomic_DNA"/>
</dbReference>
<evidence type="ECO:0000256" key="1">
    <source>
        <dbReference type="ARBA" id="ARBA00004141"/>
    </source>
</evidence>
<dbReference type="InterPro" id="IPR026046">
    <property type="entry name" value="UBIAD1"/>
</dbReference>
<comment type="pathway">
    <text evidence="2">Quinol/quinone metabolism; menaquinone biosynthesis.</text>
</comment>
<dbReference type="NCBIfam" id="NF004752">
    <property type="entry name" value="PRK06080.1-4"/>
    <property type="match status" value="1"/>
</dbReference>
<evidence type="ECO:0000256" key="7">
    <source>
        <dbReference type="ARBA" id="ARBA00023136"/>
    </source>
</evidence>
<feature type="transmembrane region" description="Helical" evidence="8">
    <location>
        <begin position="256"/>
        <end position="272"/>
    </location>
</feature>
<dbReference type="Pfam" id="PF01040">
    <property type="entry name" value="UbiA"/>
    <property type="match status" value="1"/>
</dbReference>
<dbReference type="InterPro" id="IPR044878">
    <property type="entry name" value="UbiA_sf"/>
</dbReference>
<evidence type="ECO:0000313" key="10">
    <source>
        <dbReference type="Proteomes" id="UP000050865"/>
    </source>
</evidence>